<sequence>MKKNPVLYDPIYGRTLPSPITHHAEQHINFLPTPFDHKVDYLNDAKAATEIMPSFQIILLMILPSLIFGTSSVRAIGAHHIHPSSFVIMKPSSKHHWQRKRKHAASDSTSESSVTAPPSAPLYRAQGLVAIHKPLTWTSQDVVSYIRGILTRDAQDRNAVPSNSHGGDKRGKRKKQMMMKVGHGGTLDPLASGVLVLGIGSGTTQLQSYLEGDKRYVAVCELGYETTTLDAEGDIVKEMAWDHVQSVFNQEESTATSSVQSVLPKFRGKISQVPPLYSAIRVDGKRLYEIARKNDGSSEENKQDVEIPTRQVEIYELDVSTSLEEAVLRSGVVNGRKYRELAEEMTKQQKKDADDAKVADDAESGTEKDEESKSKSKNKKGKRNNKAKDNKKNNLFTDETIPTISFAENNFDLPQFALQISCGGGTYIRSLVRDIGYECGSVATMTGLVRTKQGPFLLGDALRREDWNADKIYEAIEKNNKDASVQ</sequence>
<evidence type="ECO:0000313" key="7">
    <source>
        <dbReference type="EMBL" id="KAL3805384.1"/>
    </source>
</evidence>
<reference evidence="7 8" key="1">
    <citation type="journal article" date="2020" name="G3 (Bethesda)">
        <title>Improved Reference Genome for Cyclotella cryptica CCMP332, a Model for Cell Wall Morphogenesis, Salinity Adaptation, and Lipid Production in Diatoms (Bacillariophyta).</title>
        <authorList>
            <person name="Roberts W.R."/>
            <person name="Downey K.M."/>
            <person name="Ruck E.C."/>
            <person name="Traller J.C."/>
            <person name="Alverson A.J."/>
        </authorList>
    </citation>
    <scope>NUCLEOTIDE SEQUENCE [LARGE SCALE GENOMIC DNA]</scope>
    <source>
        <strain evidence="7 8">CCMP332</strain>
    </source>
</reference>
<dbReference type="AlphaFoldDB" id="A0ABD3QYU1"/>
<keyword evidence="3" id="KW-0819">tRNA processing</keyword>
<evidence type="ECO:0000259" key="6">
    <source>
        <dbReference type="Pfam" id="PF01509"/>
    </source>
</evidence>
<dbReference type="InterPro" id="IPR020103">
    <property type="entry name" value="PsdUridine_synth_cat_dom_sf"/>
</dbReference>
<dbReference type="Pfam" id="PF01509">
    <property type="entry name" value="TruB_N"/>
    <property type="match status" value="1"/>
</dbReference>
<comment type="similarity">
    <text evidence="1">Belongs to the pseudouridine synthase TruB family.</text>
</comment>
<gene>
    <name evidence="7" type="ORF">HJC23_009091</name>
</gene>
<feature type="region of interest" description="Disordered" evidence="5">
    <location>
        <begin position="156"/>
        <end position="176"/>
    </location>
</feature>
<name>A0ABD3QYU1_9STRA</name>
<dbReference type="SUPFAM" id="SSF55120">
    <property type="entry name" value="Pseudouridine synthase"/>
    <property type="match status" value="1"/>
</dbReference>
<evidence type="ECO:0000256" key="1">
    <source>
        <dbReference type="ARBA" id="ARBA00008999"/>
    </source>
</evidence>
<evidence type="ECO:0000313" key="8">
    <source>
        <dbReference type="Proteomes" id="UP001516023"/>
    </source>
</evidence>
<dbReference type="Proteomes" id="UP001516023">
    <property type="component" value="Unassembled WGS sequence"/>
</dbReference>
<protein>
    <recommendedName>
        <fullName evidence="2">tRNA pseudouridine(55) synthase</fullName>
        <ecNumber evidence="2">5.4.99.25</ecNumber>
    </recommendedName>
</protein>
<keyword evidence="8" id="KW-1185">Reference proteome</keyword>
<dbReference type="PANTHER" id="PTHR13767">
    <property type="entry name" value="TRNA-PSEUDOURIDINE SYNTHASE"/>
    <property type="match status" value="1"/>
</dbReference>
<organism evidence="7 8">
    <name type="scientific">Cyclotella cryptica</name>
    <dbReference type="NCBI Taxonomy" id="29204"/>
    <lineage>
        <taxon>Eukaryota</taxon>
        <taxon>Sar</taxon>
        <taxon>Stramenopiles</taxon>
        <taxon>Ochrophyta</taxon>
        <taxon>Bacillariophyta</taxon>
        <taxon>Coscinodiscophyceae</taxon>
        <taxon>Thalassiosirophycidae</taxon>
        <taxon>Stephanodiscales</taxon>
        <taxon>Stephanodiscaceae</taxon>
        <taxon>Cyclotella</taxon>
    </lineage>
</organism>
<dbReference type="EC" id="5.4.99.25" evidence="2"/>
<dbReference type="HAMAP" id="MF_01080">
    <property type="entry name" value="TruB_bact"/>
    <property type="match status" value="1"/>
</dbReference>
<dbReference type="GO" id="GO:0160148">
    <property type="term" value="F:tRNA pseudouridine(55) synthase activity"/>
    <property type="evidence" value="ECO:0007669"/>
    <property type="project" value="UniProtKB-EC"/>
</dbReference>
<feature type="compositionally biased region" description="Basic and acidic residues" evidence="5">
    <location>
        <begin position="344"/>
        <end position="374"/>
    </location>
</feature>
<feature type="region of interest" description="Disordered" evidence="5">
    <location>
        <begin position="344"/>
        <end position="394"/>
    </location>
</feature>
<accession>A0ABD3QYU1</accession>
<dbReference type="InterPro" id="IPR002501">
    <property type="entry name" value="PsdUridine_synth_N"/>
</dbReference>
<feature type="domain" description="Pseudouridine synthase II N-terminal" evidence="6">
    <location>
        <begin position="175"/>
        <end position="321"/>
    </location>
</feature>
<comment type="caution">
    <text evidence="7">The sequence shown here is derived from an EMBL/GenBank/DDBJ whole genome shotgun (WGS) entry which is preliminary data.</text>
</comment>
<proteinExistence type="inferred from homology"/>
<dbReference type="GO" id="GO:0008033">
    <property type="term" value="P:tRNA processing"/>
    <property type="evidence" value="ECO:0007669"/>
    <property type="project" value="UniProtKB-KW"/>
</dbReference>
<dbReference type="PANTHER" id="PTHR13767:SF2">
    <property type="entry name" value="PSEUDOURIDYLATE SYNTHASE TRUB1"/>
    <property type="match status" value="1"/>
</dbReference>
<dbReference type="Gene3D" id="3.30.2350.10">
    <property type="entry name" value="Pseudouridine synthase"/>
    <property type="match status" value="1"/>
</dbReference>
<dbReference type="EMBL" id="JABMIG020000003">
    <property type="protein sequence ID" value="KAL3805384.1"/>
    <property type="molecule type" value="Genomic_DNA"/>
</dbReference>
<feature type="compositionally biased region" description="Polar residues" evidence="5">
    <location>
        <begin position="106"/>
        <end position="116"/>
    </location>
</feature>
<evidence type="ECO:0000256" key="2">
    <source>
        <dbReference type="ARBA" id="ARBA00012787"/>
    </source>
</evidence>
<dbReference type="InterPro" id="IPR014780">
    <property type="entry name" value="tRNA_psdUridine_synth_TruB"/>
</dbReference>
<keyword evidence="4" id="KW-0413">Isomerase</keyword>
<feature type="region of interest" description="Disordered" evidence="5">
    <location>
        <begin position="97"/>
        <end position="118"/>
    </location>
</feature>
<evidence type="ECO:0000256" key="5">
    <source>
        <dbReference type="SAM" id="MobiDB-lite"/>
    </source>
</evidence>
<feature type="compositionally biased region" description="Basic residues" evidence="5">
    <location>
        <begin position="375"/>
        <end position="385"/>
    </location>
</feature>
<evidence type="ECO:0000256" key="3">
    <source>
        <dbReference type="ARBA" id="ARBA00022694"/>
    </source>
</evidence>
<evidence type="ECO:0000256" key="4">
    <source>
        <dbReference type="ARBA" id="ARBA00023235"/>
    </source>
</evidence>